<feature type="compositionally biased region" description="Polar residues" evidence="1">
    <location>
        <begin position="28"/>
        <end position="45"/>
    </location>
</feature>
<organism evidence="2 3">
    <name type="scientific">Tripterygium wilfordii</name>
    <name type="common">Thunder God vine</name>
    <dbReference type="NCBI Taxonomy" id="458696"/>
    <lineage>
        <taxon>Eukaryota</taxon>
        <taxon>Viridiplantae</taxon>
        <taxon>Streptophyta</taxon>
        <taxon>Embryophyta</taxon>
        <taxon>Tracheophyta</taxon>
        <taxon>Spermatophyta</taxon>
        <taxon>Magnoliopsida</taxon>
        <taxon>eudicotyledons</taxon>
        <taxon>Gunneridae</taxon>
        <taxon>Pentapetalae</taxon>
        <taxon>rosids</taxon>
        <taxon>fabids</taxon>
        <taxon>Celastrales</taxon>
        <taxon>Celastraceae</taxon>
        <taxon>Tripterygium</taxon>
    </lineage>
</organism>
<feature type="compositionally biased region" description="Low complexity" evidence="1">
    <location>
        <begin position="197"/>
        <end position="206"/>
    </location>
</feature>
<reference evidence="2 3" key="1">
    <citation type="journal article" date="2020" name="Nat. Commun.">
        <title>Genome of Tripterygium wilfordii and identification of cytochrome P450 involved in triptolide biosynthesis.</title>
        <authorList>
            <person name="Tu L."/>
            <person name="Su P."/>
            <person name="Zhang Z."/>
            <person name="Gao L."/>
            <person name="Wang J."/>
            <person name="Hu T."/>
            <person name="Zhou J."/>
            <person name="Zhang Y."/>
            <person name="Zhao Y."/>
            <person name="Liu Y."/>
            <person name="Song Y."/>
            <person name="Tong Y."/>
            <person name="Lu Y."/>
            <person name="Yang J."/>
            <person name="Xu C."/>
            <person name="Jia M."/>
            <person name="Peters R.J."/>
            <person name="Huang L."/>
            <person name="Gao W."/>
        </authorList>
    </citation>
    <scope>NUCLEOTIDE SEQUENCE [LARGE SCALE GENOMIC DNA]</scope>
    <source>
        <strain evidence="3">cv. XIE 37</strain>
        <tissue evidence="2">Leaf</tissue>
    </source>
</reference>
<dbReference type="EMBL" id="JAAARO010000016">
    <property type="protein sequence ID" value="KAF5733954.1"/>
    <property type="molecule type" value="Genomic_DNA"/>
</dbReference>
<evidence type="ECO:0000313" key="2">
    <source>
        <dbReference type="EMBL" id="KAF5733954.1"/>
    </source>
</evidence>
<dbReference type="PANTHER" id="PTHR36022">
    <property type="entry name" value="GPI-ANCHORED ADHESIN-LIKE PROTEIN"/>
    <property type="match status" value="1"/>
</dbReference>
<protein>
    <submittedName>
        <fullName evidence="2">Uncharacterized protein</fullName>
    </submittedName>
</protein>
<dbReference type="AlphaFoldDB" id="A0A7J7CIU1"/>
<keyword evidence="3" id="KW-1185">Reference proteome</keyword>
<gene>
    <name evidence="2" type="ORF">HS088_TW16G00395</name>
</gene>
<dbReference type="PANTHER" id="PTHR36022:SF1">
    <property type="entry name" value="GPI-ANCHORED ADHESIN-LIKE PROTEIN"/>
    <property type="match status" value="1"/>
</dbReference>
<accession>A0A7J7CIU1</accession>
<evidence type="ECO:0000313" key="3">
    <source>
        <dbReference type="Proteomes" id="UP000593562"/>
    </source>
</evidence>
<evidence type="ECO:0000256" key="1">
    <source>
        <dbReference type="SAM" id="MobiDB-lite"/>
    </source>
</evidence>
<feature type="region of interest" description="Disordered" evidence="1">
    <location>
        <begin position="1"/>
        <end position="58"/>
    </location>
</feature>
<dbReference type="FunCoup" id="A0A7J7CIU1">
    <property type="interactions" value="1079"/>
</dbReference>
<sequence length="640" mass="69014">MSQSSAKSHNKCSLAPVPAKVKRRKKNQSTFTPLQDLNNAIATHNSSKDSNGSSSLSSIEAPRGCLRFFLSHSSSSNRIHFDNNKPSKSKPSRNPKSAPNVRKVRPKESSLKRTVFEKPVSNKLSGRKPSYKICKGSKNCSVSDPSGSSVNKGHAGSEELRLVSGEKCYNGDAILTPSCKVATGSKLILDNCEKSNSKTSGSSNKTPPVQASVSPELQCGSSMVSTDTPACYGAGHVLSGIRDKRKCRPRGILTIGNNDLGFGKAEAFDSDDDDDDKENAVLHNSGVSPIPSPAEASMHWLLSPCNEEDENQSLHSPLSPSSSNIVFSSGVKSNNKSTAAVIFKRGTSFTSPGGIPDVQGKLGSPVHDSLAVASLSCAIFACDAEDASAEKCRRHQYDIDGENSPFSPFSMDSLGSGNVIQTPESDSNSSRCGGLSWLRSDAHEKCFFDSELNLLAENLKMATLSPKSHVSSWDPIGSSFQFDCMTVPSDSVDISHFQKILNDRTSQISKSTLESLSQSPMRISWREGLASRIFEMDEFDCCRCFSDEEEHENSNNNELMKSPQSADLKFDAGEHKIVADGFGSMEFMDNVLGLDKEGKEDPPPEIPCSCAESISTDGGGLVCSNDSDWTLCYKNQLFKD</sequence>
<feature type="compositionally biased region" description="Low complexity" evidence="1">
    <location>
        <begin position="48"/>
        <end position="58"/>
    </location>
</feature>
<dbReference type="InParanoid" id="A0A7J7CIU1"/>
<dbReference type="OrthoDB" id="1921902at2759"/>
<feature type="region of interest" description="Disordered" evidence="1">
    <location>
        <begin position="194"/>
        <end position="214"/>
    </location>
</feature>
<name>A0A7J7CIU1_TRIWF</name>
<feature type="compositionally biased region" description="Basic and acidic residues" evidence="1">
    <location>
        <begin position="106"/>
        <end position="116"/>
    </location>
</feature>
<comment type="caution">
    <text evidence="2">The sequence shown here is derived from an EMBL/GenBank/DDBJ whole genome shotgun (WGS) entry which is preliminary data.</text>
</comment>
<feature type="region of interest" description="Disordered" evidence="1">
    <location>
        <begin position="76"/>
        <end position="123"/>
    </location>
</feature>
<proteinExistence type="predicted"/>
<dbReference type="Proteomes" id="UP000593562">
    <property type="component" value="Unassembled WGS sequence"/>
</dbReference>